<evidence type="ECO:0000256" key="3">
    <source>
        <dbReference type="ARBA" id="ARBA00022989"/>
    </source>
</evidence>
<dbReference type="Proteomes" id="UP000790347">
    <property type="component" value="Unassembled WGS sequence"/>
</dbReference>
<dbReference type="InterPro" id="IPR024129">
    <property type="entry name" value="Sphingomy_SMPD4"/>
</dbReference>
<comment type="subcellular location">
    <subcellularLocation>
        <location evidence="1">Membrane</location>
        <topology evidence="1">Single-pass membrane protein</topology>
    </subcellularLocation>
</comment>
<keyword evidence="7" id="KW-1185">Reference proteome</keyword>
<comment type="caution">
    <text evidence="6">The sequence shown here is derived from an EMBL/GenBank/DDBJ whole genome shotgun (WGS) entry which is preliminary data.</text>
</comment>
<evidence type="ECO:0000256" key="2">
    <source>
        <dbReference type="ARBA" id="ARBA00022692"/>
    </source>
</evidence>
<name>A0A922HQP9_DERFA</name>
<dbReference type="EMBL" id="ASGP02000006">
    <property type="protein sequence ID" value="KAH9501969.1"/>
    <property type="molecule type" value="Genomic_DNA"/>
</dbReference>
<dbReference type="PANTHER" id="PTHR12988">
    <property type="entry name" value="SPHINGOMYELIN PHOSPHODIESTERASE 4"/>
    <property type="match status" value="1"/>
</dbReference>
<dbReference type="GO" id="GO:0050290">
    <property type="term" value="F:sphingomyelin phosphodiesterase D activity"/>
    <property type="evidence" value="ECO:0007669"/>
    <property type="project" value="InterPro"/>
</dbReference>
<dbReference type="GO" id="GO:0006685">
    <property type="term" value="P:sphingomyelin catabolic process"/>
    <property type="evidence" value="ECO:0007669"/>
    <property type="project" value="TreeGrafter"/>
</dbReference>
<dbReference type="Pfam" id="PF14724">
    <property type="entry name" value="mit_SMPDase"/>
    <property type="match status" value="2"/>
</dbReference>
<dbReference type="GO" id="GO:0046513">
    <property type="term" value="P:ceramide biosynthetic process"/>
    <property type="evidence" value="ECO:0007669"/>
    <property type="project" value="TreeGrafter"/>
</dbReference>
<dbReference type="AlphaFoldDB" id="A0A922HQP9"/>
<reference evidence="6" key="1">
    <citation type="submission" date="2013-05" db="EMBL/GenBank/DDBJ databases">
        <authorList>
            <person name="Yim A.K.Y."/>
            <person name="Chan T.F."/>
            <person name="Ji K.M."/>
            <person name="Liu X.Y."/>
            <person name="Zhou J.W."/>
            <person name="Li R.Q."/>
            <person name="Yang K.Y."/>
            <person name="Li J."/>
            <person name="Li M."/>
            <person name="Law P.T.W."/>
            <person name="Wu Y.L."/>
            <person name="Cai Z.L."/>
            <person name="Qin H."/>
            <person name="Bao Y."/>
            <person name="Leung R.K.K."/>
            <person name="Ng P.K.S."/>
            <person name="Zou J."/>
            <person name="Zhong X.J."/>
            <person name="Ran P.X."/>
            <person name="Zhong N.S."/>
            <person name="Liu Z.G."/>
            <person name="Tsui S.K.W."/>
        </authorList>
    </citation>
    <scope>NUCLEOTIDE SEQUENCE</scope>
    <source>
        <strain evidence="6">Derf</strain>
        <tissue evidence="6">Whole organism</tissue>
    </source>
</reference>
<keyword evidence="2 5" id="KW-0812">Transmembrane</keyword>
<evidence type="ECO:0000313" key="6">
    <source>
        <dbReference type="EMBL" id="KAH9501969.1"/>
    </source>
</evidence>
<proteinExistence type="predicted"/>
<evidence type="ECO:0000256" key="4">
    <source>
        <dbReference type="ARBA" id="ARBA00023136"/>
    </source>
</evidence>
<reference evidence="6" key="2">
    <citation type="journal article" date="2022" name="Res Sq">
        <title>Comparative Genomics Reveals Insights into the Divergent Evolution of Astigmatic Mites and Household Pest Adaptations.</title>
        <authorList>
            <person name="Xiong Q."/>
            <person name="Wan A.T.-Y."/>
            <person name="Liu X.-Y."/>
            <person name="Fung C.S.-H."/>
            <person name="Xiao X."/>
            <person name="Malainual N."/>
            <person name="Hou J."/>
            <person name="Wang L."/>
            <person name="Wang M."/>
            <person name="Yang K."/>
            <person name="Cui Y."/>
            <person name="Leung E."/>
            <person name="Nong W."/>
            <person name="Shin S.-K."/>
            <person name="Au S."/>
            <person name="Jeong K.Y."/>
            <person name="Chew F.T."/>
            <person name="Hui J."/>
            <person name="Leung T.F."/>
            <person name="Tungtrongchitr A."/>
            <person name="Zhong N."/>
            <person name="Liu Z."/>
            <person name="Tsui S."/>
        </authorList>
    </citation>
    <scope>NUCLEOTIDE SEQUENCE</scope>
    <source>
        <strain evidence="6">Derf</strain>
        <tissue evidence="6">Whole organism</tissue>
    </source>
</reference>
<feature type="transmembrane region" description="Helical" evidence="5">
    <location>
        <begin position="932"/>
        <end position="956"/>
    </location>
</feature>
<gene>
    <name evidence="6" type="primary">SMPD4</name>
    <name evidence="6" type="ORF">DERF_012774</name>
</gene>
<sequence length="982" mass="112962">MYNTQTRQPMMDTMTISDHGYMTLPFQVRFENALKEPNILIKCKLLTDLIYESTSTNIKEMQHRYVLLIEDIFSCNPLPYGSINNWRLKSLTKETAPKEFDSIFFLLNIDGPIFKLIRHLMSNDQTMNNRHEFSINHLPLSLRNLDNIVNHHFFMDKMSTSSSSTLSLNAFEFFLFHFACYITKEETTTTTTTSMANNSFAYNSTLSIGNMMNNEDTTLNVLYYILLENYLEFFIPITDANLSSMKSTTALSTSSSSSTDKTKDSNIFHMKSSSLWKSLSSTTTNLWNLSSSSTNNIQQQQQPGYGSYGRPMKTMFNDTITNSDRFMSEQNSSLAMKNPIFGNRGGGSSIFNPEIFNQFQRQQNLMLNNNNNNMAMIHDPNDPIGSVSYKCDTILRIFSEIWLTIGSFTVQRDDNNRLRMITATTGHHQFNVTIEHMRVVRIFIKHLHYFSNNSHMKNKYNDYSVISSGDQINSGGFVSGSLNASLDELKRSLWSGTKYSIQKNLYAFLRIVFDRWPNDSTFRIPLETWLSYIQPWRYIPGRNSNETLTHDRYDWRRFIDENIVFYTTLFRQVITRMARQLDLGSANNSLLLFRVLKVFSQDSLKEMMKESEIKFLNAGDLSTTATGHHGYGGHQSTSSLFSHRQSSPYRMHNSSSDKNVTLLEAELFHQSEYISIFSPGFRDQIIELLLKIAKSLHTVTELQNKSSSANNNSKGKQKGKSETLFESIVNFFTIDYSVNNQSNVQTSRVNYDKIRNHLNASIEFISCIFDIPQQSIETILANARKSVVNNNNDDDADIKRHRSKEEIYELVNGVPKLTEFGLSQIMNGSLKLDKLPTIVEGNPDRQPIRSYEIGILVKLTLFLSTVINQKFGPIFQSYYEQPNFYGTLCRILLSSPVSYAHYERCPQESSSANNGGHHQKPKIRIEKLPPRINLRFMASFGFLLQTFLFFTFLWLAQCIDCVTVYLLISFVTIFITLLCKLF</sequence>
<keyword evidence="3 5" id="KW-1133">Transmembrane helix</keyword>
<keyword evidence="4 5" id="KW-0472">Membrane</keyword>
<evidence type="ECO:0000256" key="1">
    <source>
        <dbReference type="ARBA" id="ARBA00004167"/>
    </source>
</evidence>
<evidence type="ECO:0000256" key="5">
    <source>
        <dbReference type="SAM" id="Phobius"/>
    </source>
</evidence>
<protein>
    <submittedName>
        <fullName evidence="6">Sphingomyelin phosphodiesterase 4, neutral membrane (Neutral sphingomyelinase-3)</fullName>
    </submittedName>
</protein>
<organism evidence="6 7">
    <name type="scientific">Dermatophagoides farinae</name>
    <name type="common">American house dust mite</name>
    <dbReference type="NCBI Taxonomy" id="6954"/>
    <lineage>
        <taxon>Eukaryota</taxon>
        <taxon>Metazoa</taxon>
        <taxon>Ecdysozoa</taxon>
        <taxon>Arthropoda</taxon>
        <taxon>Chelicerata</taxon>
        <taxon>Arachnida</taxon>
        <taxon>Acari</taxon>
        <taxon>Acariformes</taxon>
        <taxon>Sarcoptiformes</taxon>
        <taxon>Astigmata</taxon>
        <taxon>Psoroptidia</taxon>
        <taxon>Analgoidea</taxon>
        <taxon>Pyroglyphidae</taxon>
        <taxon>Dermatophagoidinae</taxon>
        <taxon>Dermatophagoides</taxon>
    </lineage>
</organism>
<dbReference type="PANTHER" id="PTHR12988:SF6">
    <property type="entry name" value="SPHINGOMYELIN PHOSPHODIESTERASE 4"/>
    <property type="match status" value="1"/>
</dbReference>
<dbReference type="GO" id="GO:0016020">
    <property type="term" value="C:membrane"/>
    <property type="evidence" value="ECO:0007669"/>
    <property type="project" value="UniProtKB-SubCell"/>
</dbReference>
<evidence type="ECO:0000313" key="7">
    <source>
        <dbReference type="Proteomes" id="UP000790347"/>
    </source>
</evidence>
<dbReference type="GO" id="GO:0046475">
    <property type="term" value="P:glycerophospholipid catabolic process"/>
    <property type="evidence" value="ECO:0007669"/>
    <property type="project" value="TreeGrafter"/>
</dbReference>
<feature type="transmembrane region" description="Helical" evidence="5">
    <location>
        <begin position="962"/>
        <end position="981"/>
    </location>
</feature>
<accession>A0A922HQP9</accession>